<protein>
    <submittedName>
        <fullName evidence="1">Uncharacterized protein</fullName>
    </submittedName>
</protein>
<reference evidence="1" key="1">
    <citation type="submission" date="2014-09" db="EMBL/GenBank/DDBJ databases">
        <authorList>
            <person name="Magalhaes I.L.F."/>
            <person name="Oliveira U."/>
            <person name="Santos F.R."/>
            <person name="Vidigal T.H.D.A."/>
            <person name="Brescovit A.D."/>
            <person name="Santos A.J."/>
        </authorList>
    </citation>
    <scope>NUCLEOTIDE SEQUENCE</scope>
    <source>
        <tissue evidence="1">Shoot tissue taken approximately 20 cm above the soil surface</tissue>
    </source>
</reference>
<accession>A0A0A8YR33</accession>
<sequence>MKLDTALILARSIPYHHISVIWYLQTPQILVR</sequence>
<name>A0A0A8YR33_ARUDO</name>
<dbReference type="EMBL" id="GBRH01273043">
    <property type="protein sequence ID" value="JAD24852.1"/>
    <property type="molecule type" value="Transcribed_RNA"/>
</dbReference>
<proteinExistence type="predicted"/>
<reference evidence="1" key="2">
    <citation type="journal article" date="2015" name="Data Brief">
        <title>Shoot transcriptome of the giant reed, Arundo donax.</title>
        <authorList>
            <person name="Barrero R.A."/>
            <person name="Guerrero F.D."/>
            <person name="Moolhuijzen P."/>
            <person name="Goolsby J.A."/>
            <person name="Tidwell J."/>
            <person name="Bellgard S.E."/>
            <person name="Bellgard M.I."/>
        </authorList>
    </citation>
    <scope>NUCLEOTIDE SEQUENCE</scope>
    <source>
        <tissue evidence="1">Shoot tissue taken approximately 20 cm above the soil surface</tissue>
    </source>
</reference>
<dbReference type="AlphaFoldDB" id="A0A0A8YR33"/>
<evidence type="ECO:0000313" key="1">
    <source>
        <dbReference type="EMBL" id="JAD24852.1"/>
    </source>
</evidence>
<organism evidence="1">
    <name type="scientific">Arundo donax</name>
    <name type="common">Giant reed</name>
    <name type="synonym">Donax arundinaceus</name>
    <dbReference type="NCBI Taxonomy" id="35708"/>
    <lineage>
        <taxon>Eukaryota</taxon>
        <taxon>Viridiplantae</taxon>
        <taxon>Streptophyta</taxon>
        <taxon>Embryophyta</taxon>
        <taxon>Tracheophyta</taxon>
        <taxon>Spermatophyta</taxon>
        <taxon>Magnoliopsida</taxon>
        <taxon>Liliopsida</taxon>
        <taxon>Poales</taxon>
        <taxon>Poaceae</taxon>
        <taxon>PACMAD clade</taxon>
        <taxon>Arundinoideae</taxon>
        <taxon>Arundineae</taxon>
        <taxon>Arundo</taxon>
    </lineage>
</organism>